<feature type="compositionally biased region" description="Polar residues" evidence="1">
    <location>
        <begin position="674"/>
        <end position="684"/>
    </location>
</feature>
<accession>A0AA38LBE3</accession>
<evidence type="ECO:0000313" key="2">
    <source>
        <dbReference type="EMBL" id="KAH9318573.1"/>
    </source>
</evidence>
<feature type="compositionally biased region" description="Polar residues" evidence="1">
    <location>
        <begin position="1"/>
        <end position="11"/>
    </location>
</feature>
<comment type="caution">
    <text evidence="2">The sequence shown here is derived from an EMBL/GenBank/DDBJ whole genome shotgun (WGS) entry which is preliminary data.</text>
</comment>
<name>A0AA38LBE3_TAXCH</name>
<feature type="region of interest" description="Disordered" evidence="1">
    <location>
        <begin position="502"/>
        <end position="557"/>
    </location>
</feature>
<sequence>MDNMDAVQQNHRSIRPMIDPHQQQQQQQQQGAWYSGQQQQFQYQQQQQQQQQWHAPPVDPQYAPQAFNPQQGQHYPLPPPPPQRPMPPHQVTHMYAQPDQAWTNPGWSHQQSWEFTGNNTGVIKEDDWAAKARAWAAAKAAMEAQQAQSQFATVNRPAEHHQLYQGHYSQPVQSQFAEAPQPSFPALGQQSVQPPPISVPNITTNQVQDSSSHFPNDVSSSYASDVFISYGSKDAVATHEQNASGISSQESIPTTTASYSQEMPLSYTSVPGFEEQAKLMQTSNSQVSSPMALQQDEHMLQAQLHSTSISQLPSQSAQQPHFTYPDQQVPHVPEVSHQQPDFEHDAQDYHQHHQSSYLQPVQTMTVDGQDYNGPPPSVSGWSHLGGSNTPFPPVPPAIPLNHQFEHPYMSVPHPIHGHPAHLFGRVPGPQPGPGFRPNMPPIGGPFGLGPVSPSLPPGQPGMVGPAFMGDNNGAFGVPERPKKASVPNWLREELMKKKAAVVANTSAQGHGSEDSFRASGSEDASQSFQKADMADIKSVDSHRSSDDEDEEDEVEAARTAAINQEIKRVLTEVLKKVTDDLFDEIAQEVLDEDDSITQVQKHPVNDQGRMKTFSRASPPPSQAEPSTISTRVVVSANNASVGSGDDNDNSSSSAPGGNVLGLANYASDDEDDVANQTNQVSSHVSKLEEGSMLEVSECRDDHMGQIRPGEANLTENARDEKSKNDQKSDIEDDKDNPMIKEQHQDPLVKKDTGRTSEEHGNLKAMLSPNSSKSMDKGTERNQASLKISHDDGEVDKRRSNDSKDQENRSKGITKTDTRKSAPEDRSDHREMKNRKGDNKHHDLVQHRKDGEKGREREREKDREKGGERSRGKDGEKEREREKDGEKGGEREREKDREKIKEREKDRNADRKRDKEKIYEREGRKDSERTHDKERRKDYERQKRATDNSKRNDKERGERNGSGKEKDAKDTGKRRKRSSSVSSRGRNSKVDSYDSNISSSGPEGTERTRRRRLQSSRRSSSPSPIRSRKRQVSRSRSRSRSPHVRHSHRRHSPYPSHDD</sequence>
<dbReference type="OMA" id="NDEMSHR"/>
<dbReference type="Proteomes" id="UP000824469">
    <property type="component" value="Unassembled WGS sequence"/>
</dbReference>
<feature type="compositionally biased region" description="Pro residues" evidence="1">
    <location>
        <begin position="76"/>
        <end position="86"/>
    </location>
</feature>
<feature type="non-terminal residue" evidence="2">
    <location>
        <position position="1058"/>
    </location>
</feature>
<dbReference type="AlphaFoldDB" id="A0AA38LBE3"/>
<feature type="compositionally biased region" description="Low complexity" evidence="1">
    <location>
        <begin position="1015"/>
        <end position="1024"/>
    </location>
</feature>
<organism evidence="2 3">
    <name type="scientific">Taxus chinensis</name>
    <name type="common">Chinese yew</name>
    <name type="synonym">Taxus wallichiana var. chinensis</name>
    <dbReference type="NCBI Taxonomy" id="29808"/>
    <lineage>
        <taxon>Eukaryota</taxon>
        <taxon>Viridiplantae</taxon>
        <taxon>Streptophyta</taxon>
        <taxon>Embryophyta</taxon>
        <taxon>Tracheophyta</taxon>
        <taxon>Spermatophyta</taxon>
        <taxon>Pinopsida</taxon>
        <taxon>Pinidae</taxon>
        <taxon>Conifers II</taxon>
        <taxon>Cupressales</taxon>
        <taxon>Taxaceae</taxon>
        <taxon>Taxus</taxon>
    </lineage>
</organism>
<feature type="compositionally biased region" description="Low complexity" evidence="1">
    <location>
        <begin position="22"/>
        <end position="52"/>
    </location>
</feature>
<feature type="compositionally biased region" description="Basic and acidic residues" evidence="1">
    <location>
        <begin position="532"/>
        <end position="545"/>
    </location>
</feature>
<keyword evidence="3" id="KW-1185">Reference proteome</keyword>
<feature type="compositionally biased region" description="Basic and acidic residues" evidence="1">
    <location>
        <begin position="716"/>
        <end position="761"/>
    </location>
</feature>
<gene>
    <name evidence="2" type="ORF">KI387_020342</name>
</gene>
<dbReference type="EMBL" id="JAHRHJ020000004">
    <property type="protein sequence ID" value="KAH9318573.1"/>
    <property type="molecule type" value="Genomic_DNA"/>
</dbReference>
<feature type="compositionally biased region" description="Polar residues" evidence="1">
    <location>
        <begin position="992"/>
        <end position="1001"/>
    </location>
</feature>
<feature type="compositionally biased region" description="Low complexity" evidence="1">
    <location>
        <begin position="632"/>
        <end position="657"/>
    </location>
</feature>
<evidence type="ECO:0000313" key="3">
    <source>
        <dbReference type="Proteomes" id="UP000824469"/>
    </source>
</evidence>
<feature type="compositionally biased region" description="Basic residues" evidence="1">
    <location>
        <begin position="1025"/>
        <end position="1051"/>
    </location>
</feature>
<feature type="compositionally biased region" description="Basic and acidic residues" evidence="1">
    <location>
        <begin position="787"/>
        <end position="970"/>
    </location>
</feature>
<feature type="region of interest" description="Disordered" evidence="1">
    <location>
        <begin position="595"/>
        <end position="1058"/>
    </location>
</feature>
<proteinExistence type="predicted"/>
<evidence type="ECO:0000256" key="1">
    <source>
        <dbReference type="SAM" id="MobiDB-lite"/>
    </source>
</evidence>
<protein>
    <submittedName>
        <fullName evidence="2">Uncharacterized protein</fullName>
    </submittedName>
</protein>
<reference evidence="2 3" key="1">
    <citation type="journal article" date="2021" name="Nat. Plants">
        <title>The Taxus genome provides insights into paclitaxel biosynthesis.</title>
        <authorList>
            <person name="Xiong X."/>
            <person name="Gou J."/>
            <person name="Liao Q."/>
            <person name="Li Y."/>
            <person name="Zhou Q."/>
            <person name="Bi G."/>
            <person name="Li C."/>
            <person name="Du R."/>
            <person name="Wang X."/>
            <person name="Sun T."/>
            <person name="Guo L."/>
            <person name="Liang H."/>
            <person name="Lu P."/>
            <person name="Wu Y."/>
            <person name="Zhang Z."/>
            <person name="Ro D.K."/>
            <person name="Shang Y."/>
            <person name="Huang S."/>
            <person name="Yan J."/>
        </authorList>
    </citation>
    <scope>NUCLEOTIDE SEQUENCE [LARGE SCALE GENOMIC DNA]</scope>
    <source>
        <strain evidence="2">Ta-2019</strain>
    </source>
</reference>
<feature type="region of interest" description="Disordered" evidence="1">
    <location>
        <begin position="1"/>
        <end position="86"/>
    </location>
</feature>